<gene>
    <name evidence="2" type="ORF">QBC32DRAFT_224105</name>
</gene>
<evidence type="ECO:0000256" key="1">
    <source>
        <dbReference type="SAM" id="MobiDB-lite"/>
    </source>
</evidence>
<organism evidence="2 3">
    <name type="scientific">Pseudoneurospora amorphoporcata</name>
    <dbReference type="NCBI Taxonomy" id="241081"/>
    <lineage>
        <taxon>Eukaryota</taxon>
        <taxon>Fungi</taxon>
        <taxon>Dikarya</taxon>
        <taxon>Ascomycota</taxon>
        <taxon>Pezizomycotina</taxon>
        <taxon>Sordariomycetes</taxon>
        <taxon>Sordariomycetidae</taxon>
        <taxon>Sordariales</taxon>
        <taxon>Sordariaceae</taxon>
        <taxon>Pseudoneurospora</taxon>
    </lineage>
</organism>
<accession>A0AAN6SBF1</accession>
<dbReference type="Proteomes" id="UP001303222">
    <property type="component" value="Unassembled WGS sequence"/>
</dbReference>
<reference evidence="2" key="1">
    <citation type="journal article" date="2023" name="Mol. Phylogenet. Evol.">
        <title>Genome-scale phylogeny and comparative genomics of the fungal order Sordariales.</title>
        <authorList>
            <person name="Hensen N."/>
            <person name="Bonometti L."/>
            <person name="Westerberg I."/>
            <person name="Brannstrom I.O."/>
            <person name="Guillou S."/>
            <person name="Cros-Aarteil S."/>
            <person name="Calhoun S."/>
            <person name="Haridas S."/>
            <person name="Kuo A."/>
            <person name="Mondo S."/>
            <person name="Pangilinan J."/>
            <person name="Riley R."/>
            <person name="LaButti K."/>
            <person name="Andreopoulos B."/>
            <person name="Lipzen A."/>
            <person name="Chen C."/>
            <person name="Yan M."/>
            <person name="Daum C."/>
            <person name="Ng V."/>
            <person name="Clum A."/>
            <person name="Steindorff A."/>
            <person name="Ohm R.A."/>
            <person name="Martin F."/>
            <person name="Silar P."/>
            <person name="Natvig D.O."/>
            <person name="Lalanne C."/>
            <person name="Gautier V."/>
            <person name="Ament-Velasquez S.L."/>
            <person name="Kruys A."/>
            <person name="Hutchinson M.I."/>
            <person name="Powell A.J."/>
            <person name="Barry K."/>
            <person name="Miller A.N."/>
            <person name="Grigoriev I.V."/>
            <person name="Debuchy R."/>
            <person name="Gladieux P."/>
            <person name="Hiltunen Thoren M."/>
            <person name="Johannesson H."/>
        </authorList>
    </citation>
    <scope>NUCLEOTIDE SEQUENCE</scope>
    <source>
        <strain evidence="2">CBS 626.80</strain>
    </source>
</reference>
<evidence type="ECO:0000313" key="2">
    <source>
        <dbReference type="EMBL" id="KAK3947464.1"/>
    </source>
</evidence>
<dbReference type="EMBL" id="MU859347">
    <property type="protein sequence ID" value="KAK3947464.1"/>
    <property type="molecule type" value="Genomic_DNA"/>
</dbReference>
<reference evidence="2" key="2">
    <citation type="submission" date="2023-06" db="EMBL/GenBank/DDBJ databases">
        <authorList>
            <consortium name="Lawrence Berkeley National Laboratory"/>
            <person name="Mondo S.J."/>
            <person name="Hensen N."/>
            <person name="Bonometti L."/>
            <person name="Westerberg I."/>
            <person name="Brannstrom I.O."/>
            <person name="Guillou S."/>
            <person name="Cros-Aarteil S."/>
            <person name="Calhoun S."/>
            <person name="Haridas S."/>
            <person name="Kuo A."/>
            <person name="Pangilinan J."/>
            <person name="Riley R."/>
            <person name="Labutti K."/>
            <person name="Andreopoulos B."/>
            <person name="Lipzen A."/>
            <person name="Chen C."/>
            <person name="Yanf M."/>
            <person name="Daum C."/>
            <person name="Ng V."/>
            <person name="Clum A."/>
            <person name="Steindorff A."/>
            <person name="Ohm R."/>
            <person name="Martin F."/>
            <person name="Silar P."/>
            <person name="Natvig D."/>
            <person name="Lalanne C."/>
            <person name="Gautier V."/>
            <person name="Ament-Velasquez S.L."/>
            <person name="Kruys A."/>
            <person name="Hutchinson M.I."/>
            <person name="Powell A.J."/>
            <person name="Barry K."/>
            <person name="Miller A.N."/>
            <person name="Grigoriev I.V."/>
            <person name="Debuchy R."/>
            <person name="Gladieux P."/>
            <person name="Thoren M.H."/>
            <person name="Johannesson H."/>
        </authorList>
    </citation>
    <scope>NUCLEOTIDE SEQUENCE</scope>
    <source>
        <strain evidence="2">CBS 626.80</strain>
    </source>
</reference>
<keyword evidence="3" id="KW-1185">Reference proteome</keyword>
<feature type="region of interest" description="Disordered" evidence="1">
    <location>
        <begin position="133"/>
        <end position="193"/>
    </location>
</feature>
<feature type="compositionally biased region" description="Acidic residues" evidence="1">
    <location>
        <begin position="165"/>
        <end position="187"/>
    </location>
</feature>
<protein>
    <submittedName>
        <fullName evidence="2">Uncharacterized protein</fullName>
    </submittedName>
</protein>
<comment type="caution">
    <text evidence="2">The sequence shown here is derived from an EMBL/GenBank/DDBJ whole genome shotgun (WGS) entry which is preliminary data.</text>
</comment>
<proteinExistence type="predicted"/>
<sequence length="193" mass="21857">MSQLQPQPDYDLDFDLDDVDPDPYSNASTYQQAHTQVLLMIGSTPDLSAEERALYIMDLVRYSAWQANGLMPMLKGIVGHFDSSHVQVAMESFGEPEEWKARREEWLGFAKESLGVEVSERVILAEDKDTEMTTAEKLAEKATEKPSEKVTPGKSPAKRRRVDGGEEAMEDEEAIEFEDDEEDEDYEETGRIT</sequence>
<evidence type="ECO:0000313" key="3">
    <source>
        <dbReference type="Proteomes" id="UP001303222"/>
    </source>
</evidence>
<name>A0AAN6SBF1_9PEZI</name>
<dbReference type="AlphaFoldDB" id="A0AAN6SBF1"/>
<feature type="compositionally biased region" description="Basic and acidic residues" evidence="1">
    <location>
        <begin position="137"/>
        <end position="148"/>
    </location>
</feature>